<feature type="region of interest" description="Disordered" evidence="1">
    <location>
        <begin position="144"/>
        <end position="166"/>
    </location>
</feature>
<dbReference type="AlphaFoldDB" id="A0AAV0W4J2"/>
<evidence type="ECO:0000313" key="4">
    <source>
        <dbReference type="Proteomes" id="UP001160148"/>
    </source>
</evidence>
<reference evidence="2 4" key="1">
    <citation type="submission" date="2023-01" db="EMBL/GenBank/DDBJ databases">
        <authorList>
            <person name="Whitehead M."/>
        </authorList>
    </citation>
    <scope>NUCLEOTIDE SEQUENCE [LARGE SCALE GENOMIC DNA]</scope>
</reference>
<evidence type="ECO:0000256" key="1">
    <source>
        <dbReference type="SAM" id="MobiDB-lite"/>
    </source>
</evidence>
<dbReference type="Proteomes" id="UP001160148">
    <property type="component" value="Unassembled WGS sequence"/>
</dbReference>
<feature type="region of interest" description="Disordered" evidence="1">
    <location>
        <begin position="183"/>
        <end position="224"/>
    </location>
</feature>
<sequence length="248" mass="27111">MAGQNPQRADPGRRFNLNNSDYRPGRSTVADIVQELLDGAATNLVMARRMAGRAAGIPMWEELTRTWEMRNHRSIIKSTATQTSGPEEIGGAVTSRGTQTDPPTTAEPGQVGRWAVAATAAELVAHAAVQVALDRGVVTQPITTSRTSRSVRRTTYSARLRSPQRARTHTAAEAVGKWLPMFPPEFQEDTAPRRTRSVQTKAQRKAVSQPPTPKPEPEKEEVEPVLQLSVLDGDLPDIDLLMGEIMSD</sequence>
<name>A0AAV0W4J2_9HEMI</name>
<dbReference type="EMBL" id="CARXXK010000004">
    <property type="protein sequence ID" value="CAI6367066.1"/>
    <property type="molecule type" value="Genomic_DNA"/>
</dbReference>
<keyword evidence="4" id="KW-1185">Reference proteome</keyword>
<proteinExistence type="predicted"/>
<feature type="region of interest" description="Disordered" evidence="1">
    <location>
        <begin position="1"/>
        <end position="24"/>
    </location>
</feature>
<evidence type="ECO:0000313" key="2">
    <source>
        <dbReference type="EMBL" id="CAI6350775.1"/>
    </source>
</evidence>
<organism evidence="2 4">
    <name type="scientific">Macrosiphum euphorbiae</name>
    <name type="common">potato aphid</name>
    <dbReference type="NCBI Taxonomy" id="13131"/>
    <lineage>
        <taxon>Eukaryota</taxon>
        <taxon>Metazoa</taxon>
        <taxon>Ecdysozoa</taxon>
        <taxon>Arthropoda</taxon>
        <taxon>Hexapoda</taxon>
        <taxon>Insecta</taxon>
        <taxon>Pterygota</taxon>
        <taxon>Neoptera</taxon>
        <taxon>Paraneoptera</taxon>
        <taxon>Hemiptera</taxon>
        <taxon>Sternorrhyncha</taxon>
        <taxon>Aphidomorpha</taxon>
        <taxon>Aphidoidea</taxon>
        <taxon>Aphididae</taxon>
        <taxon>Macrosiphini</taxon>
        <taxon>Macrosiphum</taxon>
    </lineage>
</organism>
<accession>A0AAV0W4J2</accession>
<dbReference type="EMBL" id="CARXXK010000001">
    <property type="protein sequence ID" value="CAI6350775.1"/>
    <property type="molecule type" value="Genomic_DNA"/>
</dbReference>
<comment type="caution">
    <text evidence="2">The sequence shown here is derived from an EMBL/GenBank/DDBJ whole genome shotgun (WGS) entry which is preliminary data.</text>
</comment>
<feature type="compositionally biased region" description="Low complexity" evidence="1">
    <location>
        <begin position="144"/>
        <end position="159"/>
    </location>
</feature>
<evidence type="ECO:0000313" key="3">
    <source>
        <dbReference type="EMBL" id="CAI6367066.1"/>
    </source>
</evidence>
<protein>
    <submittedName>
        <fullName evidence="2">Uncharacterized protein</fullName>
    </submittedName>
</protein>
<gene>
    <name evidence="3" type="ORF">MEUPH1_LOCUS21583</name>
    <name evidence="2" type="ORF">MEUPH1_LOCUS7202</name>
</gene>
<feature type="region of interest" description="Disordered" evidence="1">
    <location>
        <begin position="77"/>
        <end position="108"/>
    </location>
</feature>